<dbReference type="RefSeq" id="WP_062696619.1">
    <property type="nucleotide sequence ID" value="NZ_LJOD01000001.1"/>
</dbReference>
<gene>
    <name evidence="1" type="ORF">AOB46_03365</name>
</gene>
<protein>
    <submittedName>
        <fullName evidence="1">Uncharacterized protein</fullName>
    </submittedName>
</protein>
<name>A0A0N0ZXM5_CHRID</name>
<evidence type="ECO:0000313" key="2">
    <source>
        <dbReference type="Proteomes" id="UP000037953"/>
    </source>
</evidence>
<proteinExistence type="predicted"/>
<sequence>MNDNLFNINFKRLANWWLFTFWRTKSVLNLMSVLIFYIEELYIEFGRERKDNIRKMKYNYQKFSLQSILNYNHDRAGNRIKIIKAVQHDGVYVYTEGETNNLSVNDPKKKWLFGDERPLYLRTEAELYSEYDFIVEIPVNASDPNTPLMNIDQLKADIDFYKLPSKRYQIKTKAY</sequence>
<dbReference type="Proteomes" id="UP000037953">
    <property type="component" value="Unassembled WGS sequence"/>
</dbReference>
<reference evidence="2" key="2">
    <citation type="submission" date="2015-09" db="EMBL/GenBank/DDBJ databases">
        <title>Draft genome sequence of a multidrug-resistant Chryseobacterium indologenes isolate from Malaysia.</title>
        <authorList>
            <person name="Yu C.Y."/>
            <person name="Ang G.Y."/>
            <person name="Chan K.-G."/>
        </authorList>
    </citation>
    <scope>NUCLEOTIDE SEQUENCE [LARGE SCALE GENOMIC DNA]</scope>
    <source>
        <strain evidence="2">CI_885</strain>
    </source>
</reference>
<dbReference type="AlphaFoldDB" id="A0A0N0ZXM5"/>
<dbReference type="EMBL" id="LJOD01000001">
    <property type="protein sequence ID" value="KPE53040.1"/>
    <property type="molecule type" value="Genomic_DNA"/>
</dbReference>
<reference evidence="1 2" key="1">
    <citation type="journal article" date="2015" name="Genom Data">
        <title>Draft genome sequence of a multidrug-resistant Chryseobacterium indologenes isolate from Malaysia.</title>
        <authorList>
            <person name="Yu C.Y."/>
            <person name="Ang G.Y."/>
            <person name="Cheng H.J."/>
            <person name="Cheong Y.M."/>
            <person name="Yin W.F."/>
            <person name="Chan K.G."/>
        </authorList>
    </citation>
    <scope>NUCLEOTIDE SEQUENCE [LARGE SCALE GENOMIC DNA]</scope>
    <source>
        <strain evidence="1 2">CI_885</strain>
    </source>
</reference>
<dbReference type="OrthoDB" id="1072575at2"/>
<evidence type="ECO:0000313" key="1">
    <source>
        <dbReference type="EMBL" id="KPE53040.1"/>
    </source>
</evidence>
<organism evidence="1 2">
    <name type="scientific">Chryseobacterium indologenes</name>
    <name type="common">Flavobacterium indologenes</name>
    <dbReference type="NCBI Taxonomy" id="253"/>
    <lineage>
        <taxon>Bacteria</taxon>
        <taxon>Pseudomonadati</taxon>
        <taxon>Bacteroidota</taxon>
        <taxon>Flavobacteriia</taxon>
        <taxon>Flavobacteriales</taxon>
        <taxon>Weeksellaceae</taxon>
        <taxon>Chryseobacterium group</taxon>
        <taxon>Chryseobacterium</taxon>
    </lineage>
</organism>
<comment type="caution">
    <text evidence="1">The sequence shown here is derived from an EMBL/GenBank/DDBJ whole genome shotgun (WGS) entry which is preliminary data.</text>
</comment>
<dbReference type="PATRIC" id="fig|253.9.peg.714"/>
<accession>A0A0N0ZXM5</accession>